<organism evidence="2 3">
    <name type="scientific">Amycolatopsis camponoti</name>
    <dbReference type="NCBI Taxonomy" id="2606593"/>
    <lineage>
        <taxon>Bacteria</taxon>
        <taxon>Bacillati</taxon>
        <taxon>Actinomycetota</taxon>
        <taxon>Actinomycetes</taxon>
        <taxon>Pseudonocardiales</taxon>
        <taxon>Pseudonocardiaceae</taxon>
        <taxon>Amycolatopsis</taxon>
    </lineage>
</organism>
<feature type="region of interest" description="Disordered" evidence="1">
    <location>
        <begin position="115"/>
        <end position="138"/>
    </location>
</feature>
<dbReference type="EMBL" id="CABVGP010000001">
    <property type="protein sequence ID" value="VVJ15529.1"/>
    <property type="molecule type" value="Genomic_DNA"/>
</dbReference>
<name>A0A6I8LJU3_9PSEU</name>
<reference evidence="2 3" key="1">
    <citation type="submission" date="2019-09" db="EMBL/GenBank/DDBJ databases">
        <authorList>
            <person name="Leyn A S."/>
        </authorList>
    </citation>
    <scope>NUCLEOTIDE SEQUENCE [LARGE SCALE GENOMIC DNA]</scope>
    <source>
        <strain evidence="2">AA231_1</strain>
    </source>
</reference>
<dbReference type="RefSeq" id="WP_155541011.1">
    <property type="nucleotide sequence ID" value="NZ_CABVGP010000001.1"/>
</dbReference>
<proteinExistence type="predicted"/>
<dbReference type="Proteomes" id="UP000399805">
    <property type="component" value="Unassembled WGS sequence"/>
</dbReference>
<protein>
    <recommendedName>
        <fullName evidence="4">Tail assembly chaperone</fullName>
    </recommendedName>
</protein>
<keyword evidence="3" id="KW-1185">Reference proteome</keyword>
<evidence type="ECO:0008006" key="4">
    <source>
        <dbReference type="Google" id="ProtNLM"/>
    </source>
</evidence>
<evidence type="ECO:0000313" key="2">
    <source>
        <dbReference type="EMBL" id="VVJ15529.1"/>
    </source>
</evidence>
<dbReference type="AlphaFoldDB" id="A0A6I8LJU3"/>
<sequence length="138" mass="14877">MTEPNGVSDDQLTVDYDFDEAWRERKAARVAPRIRILGKVYTLPHSLPAKLILFAVSAKKNGRAATEEVNAEEAFDMLSALLGEQNLVDILNRGLEIDDLPDVLGTCQQLYQNRQQAPGNGKAPAASVAGATANTPSA</sequence>
<evidence type="ECO:0000313" key="3">
    <source>
        <dbReference type="Proteomes" id="UP000399805"/>
    </source>
</evidence>
<gene>
    <name evidence="2" type="ORF">AA23TX_00550</name>
</gene>
<accession>A0A6I8LJU3</accession>
<evidence type="ECO:0000256" key="1">
    <source>
        <dbReference type="SAM" id="MobiDB-lite"/>
    </source>
</evidence>